<comment type="subunit">
    <text evidence="7">Component of the SMC5-SMC6 complex.</text>
</comment>
<comment type="caution">
    <text evidence="11">The sequence shown here is derived from an EMBL/GenBank/DDBJ whole genome shotgun (WGS) entry which is preliminary data.</text>
</comment>
<dbReference type="Pfam" id="PF15412">
    <property type="entry name" value="Nse4-Nse3_bdg"/>
    <property type="match status" value="1"/>
</dbReference>
<evidence type="ECO:0000256" key="1">
    <source>
        <dbReference type="ARBA" id="ARBA00004123"/>
    </source>
</evidence>
<keyword evidence="4 7" id="KW-0233">DNA recombination</keyword>
<sequence length="376" mass="42472">MDEDLDAYDPDQPVEQRRRIQRSIRDLQRDMIENQDEYVQTNPRKILDTLTQLNAHAKGIKQTQEAAIDSKALVDLVDLAYRKTQLLTSGIAGNGVDIDEFVSKCRTYMRQGRGIGDDEAPGLSSTQRQRRRPVRGSIGSDDDEAGDEGDMLDWAHFGRYACIPHVRRPAVPGFLLGPLSIEKKARKAVKRTAPLRIRDLQEVRPEVLRTEDIAKSEKNDLTAICRNILSRLLEVQAEAQEMVSAKYEEDDSTDADVQKMMDECGLRSDGGIDLFRFVVNPRSFGQTVENMFYVSFLIRDGKVAIAYDKDDLPSLSIIEDTEAAPARHGAMKHQAVMAIDMQDWKDVIDAFNIKEPMIPHRQEPVQQGPGARGWYS</sequence>
<evidence type="ECO:0000256" key="7">
    <source>
        <dbReference type="RuleBase" id="RU365071"/>
    </source>
</evidence>
<evidence type="ECO:0000256" key="6">
    <source>
        <dbReference type="ARBA" id="ARBA00023242"/>
    </source>
</evidence>
<feature type="domain" description="Non-structural maintenance of chromosome element 4 C-terminal" evidence="9">
    <location>
        <begin position="271"/>
        <end position="358"/>
    </location>
</feature>
<evidence type="ECO:0000256" key="5">
    <source>
        <dbReference type="ARBA" id="ARBA00023204"/>
    </source>
</evidence>
<dbReference type="Proteomes" id="UP001174694">
    <property type="component" value="Unassembled WGS sequence"/>
</dbReference>
<name>A0AA38RRE3_9PEZI</name>
<dbReference type="Pfam" id="PF08743">
    <property type="entry name" value="Nse4_C"/>
    <property type="match status" value="1"/>
</dbReference>
<feature type="domain" description="Nse4/EID protein Nse3/MAGE-binding" evidence="10">
    <location>
        <begin position="69"/>
        <end position="121"/>
    </location>
</feature>
<protein>
    <recommendedName>
        <fullName evidence="7">Non-structural maintenance of chromosomes element 4</fullName>
    </recommendedName>
</protein>
<dbReference type="PANTHER" id="PTHR16140">
    <property type="entry name" value="NON-STRUCTURAL MAINTENANCE OF CHROMOSOMES ELEMENT 4"/>
    <property type="match status" value="1"/>
</dbReference>
<reference evidence="11" key="1">
    <citation type="submission" date="2022-07" db="EMBL/GenBank/DDBJ databases">
        <title>Fungi with potential for degradation of polypropylene.</title>
        <authorList>
            <person name="Gostincar C."/>
        </authorList>
    </citation>
    <scope>NUCLEOTIDE SEQUENCE</scope>
    <source>
        <strain evidence="11">EXF-13308</strain>
    </source>
</reference>
<keyword evidence="5 7" id="KW-0234">DNA repair</keyword>
<dbReference type="InterPro" id="IPR014854">
    <property type="entry name" value="Nse4_C"/>
</dbReference>
<feature type="region of interest" description="Disordered" evidence="8">
    <location>
        <begin position="112"/>
        <end position="146"/>
    </location>
</feature>
<evidence type="ECO:0000313" key="12">
    <source>
        <dbReference type="Proteomes" id="UP001174694"/>
    </source>
</evidence>
<organism evidence="11 12">
    <name type="scientific">Pleurostoma richardsiae</name>
    <dbReference type="NCBI Taxonomy" id="41990"/>
    <lineage>
        <taxon>Eukaryota</taxon>
        <taxon>Fungi</taxon>
        <taxon>Dikarya</taxon>
        <taxon>Ascomycota</taxon>
        <taxon>Pezizomycotina</taxon>
        <taxon>Sordariomycetes</taxon>
        <taxon>Sordariomycetidae</taxon>
        <taxon>Calosphaeriales</taxon>
        <taxon>Pleurostomataceae</taxon>
        <taxon>Pleurostoma</taxon>
    </lineage>
</organism>
<comment type="subcellular location">
    <subcellularLocation>
        <location evidence="1 7">Nucleus</location>
    </subcellularLocation>
</comment>
<dbReference type="GO" id="GO:0030915">
    <property type="term" value="C:Smc5-Smc6 complex"/>
    <property type="evidence" value="ECO:0007669"/>
    <property type="project" value="UniProtKB-UniRule"/>
</dbReference>
<keyword evidence="6 7" id="KW-0539">Nucleus</keyword>
<evidence type="ECO:0000256" key="3">
    <source>
        <dbReference type="ARBA" id="ARBA00022763"/>
    </source>
</evidence>
<dbReference type="AlphaFoldDB" id="A0AA38RRE3"/>
<evidence type="ECO:0000256" key="2">
    <source>
        <dbReference type="ARBA" id="ARBA00008997"/>
    </source>
</evidence>
<dbReference type="GO" id="GO:0006310">
    <property type="term" value="P:DNA recombination"/>
    <property type="evidence" value="ECO:0007669"/>
    <property type="project" value="UniProtKB-UniRule"/>
</dbReference>
<proteinExistence type="inferred from homology"/>
<accession>A0AA38RRE3</accession>
<comment type="function">
    <text evidence="7">Component of the SMC5-SMC6 complex, that promotes sister chromatid alignment after DNA damage and facilitates double-stranded DNA breaks (DSBs) repair via homologous recombination between sister chromatids.</text>
</comment>
<evidence type="ECO:0000259" key="9">
    <source>
        <dbReference type="Pfam" id="PF08743"/>
    </source>
</evidence>
<evidence type="ECO:0000313" key="11">
    <source>
        <dbReference type="EMBL" id="KAJ9155267.1"/>
    </source>
</evidence>
<keyword evidence="3 7" id="KW-0227">DNA damage</keyword>
<comment type="similarity">
    <text evidence="2 7">Belongs to the NSE4 family.</text>
</comment>
<keyword evidence="12" id="KW-1185">Reference proteome</keyword>
<evidence type="ECO:0000256" key="4">
    <source>
        <dbReference type="ARBA" id="ARBA00023172"/>
    </source>
</evidence>
<dbReference type="InterPro" id="IPR027786">
    <property type="entry name" value="Nse4/EID"/>
</dbReference>
<evidence type="ECO:0000256" key="8">
    <source>
        <dbReference type="SAM" id="MobiDB-lite"/>
    </source>
</evidence>
<gene>
    <name evidence="11" type="ORF">NKR23_g1990</name>
</gene>
<dbReference type="GO" id="GO:0005634">
    <property type="term" value="C:nucleus"/>
    <property type="evidence" value="ECO:0007669"/>
    <property type="project" value="UniProtKB-SubCell"/>
</dbReference>
<dbReference type="GO" id="GO:0006281">
    <property type="term" value="P:DNA repair"/>
    <property type="evidence" value="ECO:0007669"/>
    <property type="project" value="UniProtKB-UniRule"/>
</dbReference>
<dbReference type="PANTHER" id="PTHR16140:SF0">
    <property type="entry name" value="NON-STRUCTURAL MAINTENANCE OF CHROMOSOMES ELEMENT 4"/>
    <property type="match status" value="1"/>
</dbReference>
<evidence type="ECO:0000259" key="10">
    <source>
        <dbReference type="Pfam" id="PF15412"/>
    </source>
</evidence>
<dbReference type="EMBL" id="JANBVO010000003">
    <property type="protein sequence ID" value="KAJ9155267.1"/>
    <property type="molecule type" value="Genomic_DNA"/>
</dbReference>
<dbReference type="InterPro" id="IPR029225">
    <property type="entry name" value="Nse4_Nse3-bd"/>
</dbReference>